<proteinExistence type="inferred from homology"/>
<dbReference type="RefSeq" id="WP_168969117.1">
    <property type="nucleotide sequence ID" value="NZ_CAJUDP010000054.1"/>
</dbReference>
<organism evidence="9 10">
    <name type="scientific">Corynebacterium stationis</name>
    <dbReference type="NCBI Taxonomy" id="1705"/>
    <lineage>
        <taxon>Bacteria</taxon>
        <taxon>Bacillati</taxon>
        <taxon>Actinomycetota</taxon>
        <taxon>Actinomycetes</taxon>
        <taxon>Mycobacteriales</taxon>
        <taxon>Corynebacteriaceae</taxon>
        <taxon>Corynebacterium</taxon>
    </lineage>
</organism>
<gene>
    <name evidence="9" type="ORF">HF853_02950</name>
</gene>
<evidence type="ECO:0000313" key="10">
    <source>
        <dbReference type="Proteomes" id="UP000544551"/>
    </source>
</evidence>
<dbReference type="Proteomes" id="UP000544551">
    <property type="component" value="Unassembled WGS sequence"/>
</dbReference>
<reference evidence="9 10" key="1">
    <citation type="submission" date="2020-04" db="EMBL/GenBank/DDBJ databases">
        <authorList>
            <person name="Hitch T.C.A."/>
            <person name="Wylensek D."/>
            <person name="Clavel T."/>
        </authorList>
    </citation>
    <scope>NUCLEOTIDE SEQUENCE [LARGE SCALE GENOMIC DNA]</scope>
    <source>
        <strain evidence="9 10">BL-383-APC-3D</strain>
    </source>
</reference>
<comment type="subcellular location">
    <subcellularLocation>
        <location evidence="1">Membrane</location>
        <topology evidence="1">Lipid-anchor</topology>
    </subcellularLocation>
</comment>
<evidence type="ECO:0000256" key="2">
    <source>
        <dbReference type="ARBA" id="ARBA00008973"/>
    </source>
</evidence>
<sequence length="300" mass="32128">MQIRRVLAATSAAVIAATGLVACSSDSSDSASGDSESAEQDGPIRVGTTDAAKKAWAALEEQAEAAGLDIEIENFADYSTPNQALEQGQLDTNNFQHLKFLAEYNVGNDSDLTPIVATEIIPLALFWKDHDSLDGIEGESIAIPNDPSNQGRAINVLVQADLITLKEEGLVTPTPADIDTEASKVQITPVDAAQTPSAYGEGTPAIINNSFLDRAGIDPNLAVFQDDPNSPEAEPYINAFVVRAEDADNETIKKLAELWHSPEVQAAVDEDAKGTSVQVERTQEELQEILDRLEEAERNS</sequence>
<dbReference type="Gene3D" id="3.40.190.10">
    <property type="entry name" value="Periplasmic binding protein-like II"/>
    <property type="match status" value="2"/>
</dbReference>
<dbReference type="AlphaFoldDB" id="A0AB36CJS4"/>
<name>A0AB36CJS4_9CORY</name>
<keyword evidence="4" id="KW-0472">Membrane</keyword>
<evidence type="ECO:0000256" key="6">
    <source>
        <dbReference type="ARBA" id="ARBA00023288"/>
    </source>
</evidence>
<feature type="signal peptide" evidence="8">
    <location>
        <begin position="1"/>
        <end position="22"/>
    </location>
</feature>
<comment type="caution">
    <text evidence="9">The sequence shown here is derived from an EMBL/GenBank/DDBJ whole genome shotgun (WGS) entry which is preliminary data.</text>
</comment>
<accession>A0AB36CJS4</accession>
<comment type="similarity">
    <text evidence="2">Belongs to the NlpA lipoprotein family.</text>
</comment>
<evidence type="ECO:0000256" key="7">
    <source>
        <dbReference type="SAM" id="MobiDB-lite"/>
    </source>
</evidence>
<dbReference type="GO" id="GO:0016020">
    <property type="term" value="C:membrane"/>
    <property type="evidence" value="ECO:0007669"/>
    <property type="project" value="UniProtKB-SubCell"/>
</dbReference>
<keyword evidence="5" id="KW-0564">Palmitate</keyword>
<dbReference type="PANTHER" id="PTHR30429:SF3">
    <property type="entry name" value="LIPOPROTEIN"/>
    <property type="match status" value="1"/>
</dbReference>
<evidence type="ECO:0000256" key="1">
    <source>
        <dbReference type="ARBA" id="ARBA00004635"/>
    </source>
</evidence>
<dbReference type="PROSITE" id="PS51257">
    <property type="entry name" value="PROKAR_LIPOPROTEIN"/>
    <property type="match status" value="1"/>
</dbReference>
<feature type="region of interest" description="Disordered" evidence="7">
    <location>
        <begin position="25"/>
        <end position="46"/>
    </location>
</feature>
<feature type="chain" id="PRO_5044212657" evidence="8">
    <location>
        <begin position="23"/>
        <end position="300"/>
    </location>
</feature>
<dbReference type="InterPro" id="IPR004872">
    <property type="entry name" value="Lipoprotein_NlpA"/>
</dbReference>
<dbReference type="PANTHER" id="PTHR30429">
    <property type="entry name" value="D-METHIONINE-BINDING LIPOPROTEIN METQ"/>
    <property type="match status" value="1"/>
</dbReference>
<evidence type="ECO:0000256" key="4">
    <source>
        <dbReference type="ARBA" id="ARBA00023136"/>
    </source>
</evidence>
<dbReference type="SUPFAM" id="SSF53850">
    <property type="entry name" value="Periplasmic binding protein-like II"/>
    <property type="match status" value="1"/>
</dbReference>
<dbReference type="EMBL" id="JABAFZ010000002">
    <property type="protein sequence ID" value="NME88651.1"/>
    <property type="molecule type" value="Genomic_DNA"/>
</dbReference>
<feature type="compositionally biased region" description="Low complexity" evidence="7">
    <location>
        <begin position="25"/>
        <end position="35"/>
    </location>
</feature>
<protein>
    <submittedName>
        <fullName evidence="9">Methionine ABC transporter substrate-binding protein</fullName>
    </submittedName>
</protein>
<keyword evidence="3 8" id="KW-0732">Signal</keyword>
<keyword evidence="6" id="KW-0449">Lipoprotein</keyword>
<evidence type="ECO:0000256" key="5">
    <source>
        <dbReference type="ARBA" id="ARBA00023139"/>
    </source>
</evidence>
<evidence type="ECO:0000313" key="9">
    <source>
        <dbReference type="EMBL" id="NME88651.1"/>
    </source>
</evidence>
<evidence type="ECO:0000256" key="8">
    <source>
        <dbReference type="SAM" id="SignalP"/>
    </source>
</evidence>
<evidence type="ECO:0000256" key="3">
    <source>
        <dbReference type="ARBA" id="ARBA00022729"/>
    </source>
</evidence>
<dbReference type="Pfam" id="PF03180">
    <property type="entry name" value="Lipoprotein_9"/>
    <property type="match status" value="1"/>
</dbReference>